<keyword evidence="4" id="KW-1185">Reference proteome</keyword>
<dbReference type="KEGG" id="acom:CEW83_10520"/>
<dbReference type="NCBIfam" id="TIGR01616">
    <property type="entry name" value="nitro_assoc"/>
    <property type="match status" value="1"/>
</dbReference>
<evidence type="ECO:0000313" key="4">
    <source>
        <dbReference type="Proteomes" id="UP000244930"/>
    </source>
</evidence>
<gene>
    <name evidence="3" type="ORF">CEW83_10520</name>
</gene>
<proteinExistence type="inferred from homology"/>
<dbReference type="Gene3D" id="3.40.30.10">
    <property type="entry name" value="Glutaredoxin"/>
    <property type="match status" value="1"/>
</dbReference>
<dbReference type="InterPro" id="IPR006503">
    <property type="entry name" value="Nase-assoc"/>
</dbReference>
<organism evidence="3 4">
    <name type="scientific">Parazoarcus communis</name>
    <dbReference type="NCBI Taxonomy" id="41977"/>
    <lineage>
        <taxon>Bacteria</taxon>
        <taxon>Pseudomonadati</taxon>
        <taxon>Pseudomonadota</taxon>
        <taxon>Betaproteobacteria</taxon>
        <taxon>Rhodocyclales</taxon>
        <taxon>Zoogloeaceae</taxon>
        <taxon>Parazoarcus</taxon>
    </lineage>
</organism>
<reference evidence="3 4" key="1">
    <citation type="submission" date="2017-06" db="EMBL/GenBank/DDBJ databases">
        <title>Azoarcus.</title>
        <authorList>
            <person name="Woo J.-H."/>
            <person name="Kim H.-S."/>
        </authorList>
    </citation>
    <scope>NUCLEOTIDE SEQUENCE [LARGE SCALE GENOMIC DNA]</scope>
    <source>
        <strain evidence="3 4">TSPY31</strain>
    </source>
</reference>
<protein>
    <submittedName>
        <fullName evidence="3">Arsenate reductase family protein</fullName>
    </submittedName>
</protein>
<evidence type="ECO:0000313" key="3">
    <source>
        <dbReference type="EMBL" id="AWI75592.1"/>
    </source>
</evidence>
<dbReference type="Proteomes" id="UP000244930">
    <property type="component" value="Chromosome"/>
</dbReference>
<dbReference type="SUPFAM" id="SSF52833">
    <property type="entry name" value="Thioredoxin-like"/>
    <property type="match status" value="1"/>
</dbReference>
<comment type="similarity">
    <text evidence="1 2">Belongs to the ArsC family.</text>
</comment>
<dbReference type="PROSITE" id="PS51353">
    <property type="entry name" value="ARSC"/>
    <property type="match status" value="1"/>
</dbReference>
<name>A0A2U8GPM1_9RHOO</name>
<dbReference type="EMBL" id="CP022187">
    <property type="protein sequence ID" value="AWI75592.1"/>
    <property type="molecule type" value="Genomic_DNA"/>
</dbReference>
<evidence type="ECO:0000256" key="2">
    <source>
        <dbReference type="PROSITE-ProRule" id="PRU01282"/>
    </source>
</evidence>
<dbReference type="AlphaFoldDB" id="A0A2U8GPM1"/>
<dbReference type="RefSeq" id="WP_108949298.1">
    <property type="nucleotide sequence ID" value="NZ_CP022187.1"/>
</dbReference>
<dbReference type="InterPro" id="IPR036249">
    <property type="entry name" value="Thioredoxin-like_sf"/>
</dbReference>
<dbReference type="InterPro" id="IPR006660">
    <property type="entry name" value="Arsenate_reductase-like"/>
</dbReference>
<sequence length="157" mass="16832">MPTVSFWWKPGCATNTRQIGLLREAGCEVVVRDLLTEPWTTSALSAFFGTRPVREWFNPAAPAVKAGTLVPAEFSAETALSRLVAEPLLIRRPLIELAGERCCGFDAVWLVQRGVRLPDGAVPQGCSHAASGDEVAECKPPRNPAVYCAPPSGASFP</sequence>
<accession>A0A2U8GPM1</accession>
<evidence type="ECO:0000256" key="1">
    <source>
        <dbReference type="ARBA" id="ARBA00007198"/>
    </source>
</evidence>